<protein>
    <submittedName>
        <fullName evidence="6">Rieske (2Fe-2S) protein</fullName>
    </submittedName>
</protein>
<dbReference type="RefSeq" id="WP_338738366.1">
    <property type="nucleotide sequence ID" value="NZ_CP146612.1"/>
</dbReference>
<keyword evidence="3" id="KW-0408">Iron</keyword>
<name>A0ABZ2J4Y4_9CHLR</name>
<dbReference type="PROSITE" id="PS51296">
    <property type="entry name" value="RIESKE"/>
    <property type="match status" value="1"/>
</dbReference>
<evidence type="ECO:0000256" key="1">
    <source>
        <dbReference type="ARBA" id="ARBA00022714"/>
    </source>
</evidence>
<dbReference type="SUPFAM" id="SSF50022">
    <property type="entry name" value="ISP domain"/>
    <property type="match status" value="1"/>
</dbReference>
<dbReference type="Gene3D" id="2.102.10.10">
    <property type="entry name" value="Rieske [2Fe-2S] iron-sulphur domain"/>
    <property type="match status" value="1"/>
</dbReference>
<dbReference type="CDD" id="cd03467">
    <property type="entry name" value="Rieske"/>
    <property type="match status" value="1"/>
</dbReference>
<keyword evidence="1" id="KW-0001">2Fe-2S</keyword>
<gene>
    <name evidence="6" type="ORF">V8247_02290</name>
</gene>
<organism evidence="6 7">
    <name type="scientific">Candidatus Dehalogenimonas loeffleri</name>
    <dbReference type="NCBI Taxonomy" id="3127115"/>
    <lineage>
        <taxon>Bacteria</taxon>
        <taxon>Bacillati</taxon>
        <taxon>Chloroflexota</taxon>
        <taxon>Dehalococcoidia</taxon>
        <taxon>Dehalococcoidales</taxon>
        <taxon>Dehalococcoidaceae</taxon>
        <taxon>Dehalogenimonas</taxon>
    </lineage>
</organism>
<dbReference type="EMBL" id="CP146612">
    <property type="protein sequence ID" value="WWX25821.1"/>
    <property type="molecule type" value="Genomic_DNA"/>
</dbReference>
<feature type="domain" description="Rieske" evidence="5">
    <location>
        <begin position="32"/>
        <end position="128"/>
    </location>
</feature>
<evidence type="ECO:0000259" key="5">
    <source>
        <dbReference type="PROSITE" id="PS51296"/>
    </source>
</evidence>
<dbReference type="Proteomes" id="UP001375370">
    <property type="component" value="Chromosome"/>
</dbReference>
<dbReference type="InterPro" id="IPR017941">
    <property type="entry name" value="Rieske_2Fe-2S"/>
</dbReference>
<reference evidence="6 7" key="1">
    <citation type="submission" date="2024-03" db="EMBL/GenBank/DDBJ databases">
        <title>A Dehalogenimonas Isolated from Estuarine Sediments Dihaloeliminates Chlorinated Alkanes.</title>
        <authorList>
            <person name="Yang Y."/>
            <person name="Wang H."/>
        </authorList>
    </citation>
    <scope>NUCLEOTIDE SEQUENCE [LARGE SCALE GENOMIC DNA]</scope>
    <source>
        <strain evidence="6 7">W</strain>
    </source>
</reference>
<keyword evidence="4" id="KW-0411">Iron-sulfur</keyword>
<evidence type="ECO:0000256" key="3">
    <source>
        <dbReference type="ARBA" id="ARBA00023004"/>
    </source>
</evidence>
<evidence type="ECO:0000313" key="7">
    <source>
        <dbReference type="Proteomes" id="UP001375370"/>
    </source>
</evidence>
<evidence type="ECO:0000256" key="4">
    <source>
        <dbReference type="ARBA" id="ARBA00023014"/>
    </source>
</evidence>
<evidence type="ECO:0000313" key="6">
    <source>
        <dbReference type="EMBL" id="WWX25821.1"/>
    </source>
</evidence>
<dbReference type="InterPro" id="IPR036922">
    <property type="entry name" value="Rieske_2Fe-2S_sf"/>
</dbReference>
<accession>A0ABZ2J4Y4</accession>
<keyword evidence="7" id="KW-1185">Reference proteome</keyword>
<evidence type="ECO:0000256" key="2">
    <source>
        <dbReference type="ARBA" id="ARBA00022723"/>
    </source>
</evidence>
<sequence length="131" mass="14007">MSIFKAILGICETKPLAETAWEASNGTATVDLKAAAVLADKGGAAYLKGKGLAKPVLVIRGDDGRLYAYQDRCTHGGRKIDPLPGEGKLKCCSVNHSTFDYDGKPLSGPAKHNITRYETEESADRLVIKLS</sequence>
<proteinExistence type="predicted"/>
<dbReference type="Pfam" id="PF00355">
    <property type="entry name" value="Rieske"/>
    <property type="match status" value="1"/>
</dbReference>
<keyword evidence="2" id="KW-0479">Metal-binding</keyword>